<dbReference type="InterPro" id="IPR008334">
    <property type="entry name" value="5'-Nucleotdase_C"/>
</dbReference>
<dbReference type="PRINTS" id="PR01607">
    <property type="entry name" value="APYRASEFAMLY"/>
</dbReference>
<protein>
    <submittedName>
        <fullName evidence="4">5'-nucleotidase</fullName>
    </submittedName>
</protein>
<comment type="similarity">
    <text evidence="1">Belongs to the 5'-nucleotidase family.</text>
</comment>
<dbReference type="EMBL" id="GBHO01003709">
    <property type="protein sequence ID" value="JAG39895.1"/>
    <property type="molecule type" value="Transcribed_RNA"/>
</dbReference>
<proteinExistence type="inferred from homology"/>
<dbReference type="InterPro" id="IPR036907">
    <property type="entry name" value="5'-Nucleotdase_C_sf"/>
</dbReference>
<evidence type="ECO:0000259" key="2">
    <source>
        <dbReference type="Pfam" id="PF02872"/>
    </source>
</evidence>
<gene>
    <name evidence="4" type="primary">Nt5e_2</name>
    <name evidence="3" type="synonym">Nt5e_0</name>
    <name evidence="3" type="ORF">CM83_16789</name>
    <name evidence="4" type="ORF">CM83_16799</name>
</gene>
<dbReference type="SUPFAM" id="SSF55816">
    <property type="entry name" value="5'-nucleotidase (syn. UDP-sugar hydrolase), C-terminal domain"/>
    <property type="match status" value="1"/>
</dbReference>
<dbReference type="Pfam" id="PF02872">
    <property type="entry name" value="5_nucleotid_C"/>
    <property type="match status" value="1"/>
</dbReference>
<feature type="domain" description="5'-Nucleotidase C-terminal" evidence="2">
    <location>
        <begin position="29"/>
        <end position="148"/>
    </location>
</feature>
<name>A0A0A9ZDK6_LYGHE</name>
<sequence>MLWYHLYNGDTPSDITVQPSHDAVSLLPHLAIINGGFIRGDTIYPTGYMLTYKDLSHEFPFQRATVVVQITGADLLRGIEQHLYTFPNPSGSFPHFSHGMSIIIDTNRKQYHRVVCATLFDTPIDETQMYNIVISSFIKDGGDACDAYKLGVDITKPSLKKDTILQIVVKYLQSLKGGVYKPV</sequence>
<evidence type="ECO:0000313" key="3">
    <source>
        <dbReference type="EMBL" id="JAG39892.1"/>
    </source>
</evidence>
<dbReference type="AlphaFoldDB" id="A0A0A9ZDK6"/>
<dbReference type="InterPro" id="IPR006179">
    <property type="entry name" value="5_nucleotidase/apyrase"/>
</dbReference>
<organism evidence="4">
    <name type="scientific">Lygus hesperus</name>
    <name type="common">Western plant bug</name>
    <dbReference type="NCBI Taxonomy" id="30085"/>
    <lineage>
        <taxon>Eukaryota</taxon>
        <taxon>Metazoa</taxon>
        <taxon>Ecdysozoa</taxon>
        <taxon>Arthropoda</taxon>
        <taxon>Hexapoda</taxon>
        <taxon>Insecta</taxon>
        <taxon>Pterygota</taxon>
        <taxon>Neoptera</taxon>
        <taxon>Paraneoptera</taxon>
        <taxon>Hemiptera</taxon>
        <taxon>Heteroptera</taxon>
        <taxon>Panheteroptera</taxon>
        <taxon>Cimicomorpha</taxon>
        <taxon>Miridae</taxon>
        <taxon>Mirini</taxon>
        <taxon>Lygus</taxon>
    </lineage>
</organism>
<reference evidence="4" key="2">
    <citation type="submission" date="2014-07" db="EMBL/GenBank/DDBJ databases">
        <authorList>
            <person name="Hull J."/>
        </authorList>
    </citation>
    <scope>NUCLEOTIDE SEQUENCE</scope>
</reference>
<evidence type="ECO:0000256" key="1">
    <source>
        <dbReference type="ARBA" id="ARBA00006654"/>
    </source>
</evidence>
<dbReference type="GO" id="GO:0016787">
    <property type="term" value="F:hydrolase activity"/>
    <property type="evidence" value="ECO:0007669"/>
    <property type="project" value="InterPro"/>
</dbReference>
<dbReference type="PANTHER" id="PTHR11575:SF48">
    <property type="entry name" value="5'-NUCLEOTIDASE"/>
    <property type="match status" value="1"/>
</dbReference>
<dbReference type="Gene3D" id="3.90.780.10">
    <property type="entry name" value="5'-Nucleotidase, C-terminal domain"/>
    <property type="match status" value="1"/>
</dbReference>
<accession>A0A0A9ZDK6</accession>
<dbReference type="EMBL" id="GBHO01003712">
    <property type="protein sequence ID" value="JAG39892.1"/>
    <property type="molecule type" value="Transcribed_RNA"/>
</dbReference>
<reference evidence="4" key="1">
    <citation type="journal article" date="2014" name="PLoS ONE">
        <title>Transcriptome-Based Identification of ABC Transporters in the Western Tarnished Plant Bug Lygus hesperus.</title>
        <authorList>
            <person name="Hull J.J."/>
            <person name="Chaney K."/>
            <person name="Geib S.M."/>
            <person name="Fabrick J.A."/>
            <person name="Brent C.S."/>
            <person name="Walsh D."/>
            <person name="Lavine L.C."/>
        </authorList>
    </citation>
    <scope>NUCLEOTIDE SEQUENCE</scope>
</reference>
<evidence type="ECO:0000313" key="4">
    <source>
        <dbReference type="EMBL" id="JAG39895.1"/>
    </source>
</evidence>
<dbReference type="GO" id="GO:0009166">
    <property type="term" value="P:nucleotide catabolic process"/>
    <property type="evidence" value="ECO:0007669"/>
    <property type="project" value="InterPro"/>
</dbReference>
<dbReference type="PANTHER" id="PTHR11575">
    <property type="entry name" value="5'-NUCLEOTIDASE-RELATED"/>
    <property type="match status" value="1"/>
</dbReference>